<feature type="compositionally biased region" description="Polar residues" evidence="1">
    <location>
        <begin position="58"/>
        <end position="67"/>
    </location>
</feature>
<reference evidence="2 3" key="1">
    <citation type="journal article" date="2016" name="Appl. Microbiol. Biotechnol.">
        <title>Characterization of T-DNA insertion mutants with decreased virulence in the entomopathogenic fungus Beauveria bassiana JEF-007.</title>
        <authorList>
            <person name="Kim S."/>
            <person name="Lee S.J."/>
            <person name="Nai Y.S."/>
            <person name="Yu J.S."/>
            <person name="Lee M.R."/>
            <person name="Yang Y.T."/>
            <person name="Kim J.S."/>
        </authorList>
    </citation>
    <scope>NUCLEOTIDE SEQUENCE [LARGE SCALE GENOMIC DNA]</scope>
    <source>
        <strain evidence="2 3">JEF-007</strain>
    </source>
</reference>
<feature type="region of interest" description="Disordered" evidence="1">
    <location>
        <begin position="41"/>
        <end position="67"/>
    </location>
</feature>
<evidence type="ECO:0000256" key="1">
    <source>
        <dbReference type="SAM" id="MobiDB-lite"/>
    </source>
</evidence>
<evidence type="ECO:0000313" key="2">
    <source>
        <dbReference type="EMBL" id="PMB68439.1"/>
    </source>
</evidence>
<sequence length="67" mass="7997">MSDARKTESVVKYRPNDHEKKQASRAHWMWWRWVWIRKHDARPTPNSATDQGPRAGSSFRNSSQKPY</sequence>
<organism evidence="2 3">
    <name type="scientific">Beauveria bassiana</name>
    <name type="common">White muscardine disease fungus</name>
    <name type="synonym">Tritirachium shiotae</name>
    <dbReference type="NCBI Taxonomy" id="176275"/>
    <lineage>
        <taxon>Eukaryota</taxon>
        <taxon>Fungi</taxon>
        <taxon>Dikarya</taxon>
        <taxon>Ascomycota</taxon>
        <taxon>Pezizomycotina</taxon>
        <taxon>Sordariomycetes</taxon>
        <taxon>Hypocreomycetidae</taxon>
        <taxon>Hypocreales</taxon>
        <taxon>Cordycipitaceae</taxon>
        <taxon>Beauveria</taxon>
    </lineage>
</organism>
<dbReference type="AlphaFoldDB" id="A0A2N6NME4"/>
<dbReference type="Proteomes" id="UP000235728">
    <property type="component" value="Unassembled WGS sequence"/>
</dbReference>
<gene>
    <name evidence="2" type="ORF">BM221_005017</name>
</gene>
<evidence type="ECO:0000313" key="3">
    <source>
        <dbReference type="Proteomes" id="UP000235728"/>
    </source>
</evidence>
<dbReference type="EMBL" id="MRVG01000005">
    <property type="protein sequence ID" value="PMB68439.1"/>
    <property type="molecule type" value="Genomic_DNA"/>
</dbReference>
<comment type="caution">
    <text evidence="2">The sequence shown here is derived from an EMBL/GenBank/DDBJ whole genome shotgun (WGS) entry which is preliminary data.</text>
</comment>
<proteinExistence type="predicted"/>
<accession>A0A2N6NME4</accession>
<protein>
    <submittedName>
        <fullName evidence="2">Uncharacterized protein</fullName>
    </submittedName>
</protein>
<name>A0A2N6NME4_BEABA</name>